<sequence length="419" mass="46501">MNDFLHPLLQQQISRYLPVDYQEKADINRFIEEVNKSCYSPLATPVPPQSSTNDESAFLSIINHEIRTPLNAIVGLLDMMQQEGPPPAWQDYCQQLRASVDSMELAFTNILDYRHIRIGQLNLNMAPLLPRQLLGNVLKTNQSKLKGFDVSLGLSIADTVPVVVQGDQARLSQIINNVLMIAGTIVRCGLITLRVDHQYTPTGDGFITFTFDLPCDDPVRQVMLQKAVLPAEKATQEPTDGLVLAMLVTKRLLGLYGSSIQVSRQSAQSMTLCFAIPTFDTARPTVPPVQPNEQSLLGMRVLMVEDYPINVRIASRFLERWQVAVDVAENGQIALDKYTAGQYDLILMDIQMPVLDGLQATRAIRLNDNQIPIVALTASATPTDQANAYAAGMNSFLTKPFNADDLFRTLLRYGRPVTA</sequence>
<reference evidence="8 9" key="1">
    <citation type="submission" date="2018-03" db="EMBL/GenBank/DDBJ databases">
        <title>Genomic Encyclopedia of Archaeal and Bacterial Type Strains, Phase II (KMG-II): from individual species to whole genera.</title>
        <authorList>
            <person name="Goeker M."/>
        </authorList>
    </citation>
    <scope>NUCLEOTIDE SEQUENCE [LARGE SCALE GENOMIC DNA]</scope>
    <source>
        <strain evidence="8 9">DSM 28354</strain>
    </source>
</reference>
<dbReference type="PROSITE" id="PS50109">
    <property type="entry name" value="HIS_KIN"/>
    <property type="match status" value="1"/>
</dbReference>
<dbReference type="Gene3D" id="3.40.50.2300">
    <property type="match status" value="1"/>
</dbReference>
<evidence type="ECO:0000256" key="4">
    <source>
        <dbReference type="ARBA" id="ARBA00023012"/>
    </source>
</evidence>
<proteinExistence type="predicted"/>
<dbReference type="SMART" id="SM00388">
    <property type="entry name" value="HisKA"/>
    <property type="match status" value="1"/>
</dbReference>
<dbReference type="SUPFAM" id="SSF52172">
    <property type="entry name" value="CheY-like"/>
    <property type="match status" value="1"/>
</dbReference>
<dbReference type="PANTHER" id="PTHR45339:SF1">
    <property type="entry name" value="HYBRID SIGNAL TRANSDUCTION HISTIDINE KINASE J"/>
    <property type="match status" value="1"/>
</dbReference>
<organism evidence="8 9">
    <name type="scientific">Spirosoma oryzae</name>
    <dbReference type="NCBI Taxonomy" id="1469603"/>
    <lineage>
        <taxon>Bacteria</taxon>
        <taxon>Pseudomonadati</taxon>
        <taxon>Bacteroidota</taxon>
        <taxon>Cytophagia</taxon>
        <taxon>Cytophagales</taxon>
        <taxon>Cytophagaceae</taxon>
        <taxon>Spirosoma</taxon>
    </lineage>
</organism>
<evidence type="ECO:0000256" key="3">
    <source>
        <dbReference type="ARBA" id="ARBA00022553"/>
    </source>
</evidence>
<dbReference type="InterPro" id="IPR036097">
    <property type="entry name" value="HisK_dim/P_sf"/>
</dbReference>
<keyword evidence="3 5" id="KW-0597">Phosphoprotein</keyword>
<protein>
    <recommendedName>
        <fullName evidence="2">histidine kinase</fullName>
        <ecNumber evidence="2">2.7.13.3</ecNumber>
    </recommendedName>
</protein>
<feature type="domain" description="Histidine kinase" evidence="6">
    <location>
        <begin position="61"/>
        <end position="280"/>
    </location>
</feature>
<name>A0A2T0SL51_9BACT</name>
<dbReference type="PROSITE" id="PS50110">
    <property type="entry name" value="RESPONSE_REGULATORY"/>
    <property type="match status" value="1"/>
</dbReference>
<dbReference type="AlphaFoldDB" id="A0A2T0SL51"/>
<evidence type="ECO:0000256" key="1">
    <source>
        <dbReference type="ARBA" id="ARBA00000085"/>
    </source>
</evidence>
<comment type="catalytic activity">
    <reaction evidence="1">
        <text>ATP + protein L-histidine = ADP + protein N-phospho-L-histidine.</text>
        <dbReference type="EC" id="2.7.13.3"/>
    </reaction>
</comment>
<comment type="caution">
    <text evidence="8">The sequence shown here is derived from an EMBL/GenBank/DDBJ whole genome shotgun (WGS) entry which is preliminary data.</text>
</comment>
<dbReference type="InterPro" id="IPR003661">
    <property type="entry name" value="HisK_dim/P_dom"/>
</dbReference>
<dbReference type="InterPro" id="IPR011006">
    <property type="entry name" value="CheY-like_superfamily"/>
</dbReference>
<evidence type="ECO:0000313" key="8">
    <source>
        <dbReference type="EMBL" id="PRY34139.1"/>
    </source>
</evidence>
<dbReference type="Proteomes" id="UP000238375">
    <property type="component" value="Unassembled WGS sequence"/>
</dbReference>
<dbReference type="Pfam" id="PF00512">
    <property type="entry name" value="HisKA"/>
    <property type="match status" value="1"/>
</dbReference>
<dbReference type="PANTHER" id="PTHR45339">
    <property type="entry name" value="HYBRID SIGNAL TRANSDUCTION HISTIDINE KINASE J"/>
    <property type="match status" value="1"/>
</dbReference>
<feature type="modified residue" description="4-aspartylphosphate" evidence="5">
    <location>
        <position position="349"/>
    </location>
</feature>
<accession>A0A2T0SL51</accession>
<gene>
    <name evidence="8" type="ORF">CLV58_11810</name>
</gene>
<dbReference type="Pfam" id="PF00072">
    <property type="entry name" value="Response_reg"/>
    <property type="match status" value="1"/>
</dbReference>
<dbReference type="InterPro" id="IPR005467">
    <property type="entry name" value="His_kinase_dom"/>
</dbReference>
<dbReference type="InterPro" id="IPR001789">
    <property type="entry name" value="Sig_transdc_resp-reg_receiver"/>
</dbReference>
<dbReference type="EC" id="2.7.13.3" evidence="2"/>
<dbReference type="SMART" id="SM00448">
    <property type="entry name" value="REC"/>
    <property type="match status" value="1"/>
</dbReference>
<keyword evidence="4" id="KW-0902">Two-component regulatory system</keyword>
<dbReference type="Gene3D" id="3.30.565.10">
    <property type="entry name" value="Histidine kinase-like ATPase, C-terminal domain"/>
    <property type="match status" value="1"/>
</dbReference>
<keyword evidence="9" id="KW-1185">Reference proteome</keyword>
<dbReference type="GO" id="GO:0000155">
    <property type="term" value="F:phosphorelay sensor kinase activity"/>
    <property type="evidence" value="ECO:0007669"/>
    <property type="project" value="InterPro"/>
</dbReference>
<dbReference type="CDD" id="cd00082">
    <property type="entry name" value="HisKA"/>
    <property type="match status" value="1"/>
</dbReference>
<evidence type="ECO:0000313" key="9">
    <source>
        <dbReference type="Proteomes" id="UP000238375"/>
    </source>
</evidence>
<dbReference type="Gene3D" id="1.10.287.130">
    <property type="match status" value="1"/>
</dbReference>
<evidence type="ECO:0000256" key="5">
    <source>
        <dbReference type="PROSITE-ProRule" id="PRU00169"/>
    </source>
</evidence>
<evidence type="ECO:0000256" key="2">
    <source>
        <dbReference type="ARBA" id="ARBA00012438"/>
    </source>
</evidence>
<dbReference type="OrthoDB" id="9811889at2"/>
<feature type="domain" description="Response regulatory" evidence="7">
    <location>
        <begin position="300"/>
        <end position="414"/>
    </location>
</feature>
<dbReference type="SUPFAM" id="SSF47384">
    <property type="entry name" value="Homodimeric domain of signal transducing histidine kinase"/>
    <property type="match status" value="1"/>
</dbReference>
<dbReference type="InterPro" id="IPR036890">
    <property type="entry name" value="HATPase_C_sf"/>
</dbReference>
<dbReference type="EMBL" id="PVTE01000018">
    <property type="protein sequence ID" value="PRY34139.1"/>
    <property type="molecule type" value="Genomic_DNA"/>
</dbReference>
<dbReference type="CDD" id="cd17546">
    <property type="entry name" value="REC_hyHK_CKI1_RcsC-like"/>
    <property type="match status" value="1"/>
</dbReference>
<evidence type="ECO:0000259" key="6">
    <source>
        <dbReference type="PROSITE" id="PS50109"/>
    </source>
</evidence>
<evidence type="ECO:0000259" key="7">
    <source>
        <dbReference type="PROSITE" id="PS50110"/>
    </source>
</evidence>
<dbReference type="RefSeq" id="WP_106139433.1">
    <property type="nucleotide sequence ID" value="NZ_PVTE01000018.1"/>
</dbReference>